<feature type="region of interest" description="Disordered" evidence="1">
    <location>
        <begin position="281"/>
        <end position="310"/>
    </location>
</feature>
<dbReference type="Proteomes" id="UP001652622">
    <property type="component" value="Unplaced"/>
</dbReference>
<protein>
    <submittedName>
        <fullName evidence="3">Uncharacterized protein C7orf57 homolog isoform X1</fullName>
    </submittedName>
</protein>
<dbReference type="InterPro" id="IPR040247">
    <property type="entry name" value="DUF5524"/>
</dbReference>
<name>A0ABM3ZHD4_PANGU</name>
<accession>A0ABM3ZHD4</accession>
<evidence type="ECO:0000313" key="2">
    <source>
        <dbReference type="Proteomes" id="UP001652622"/>
    </source>
</evidence>
<evidence type="ECO:0000313" key="3">
    <source>
        <dbReference type="RefSeq" id="XP_060547782.1"/>
    </source>
</evidence>
<dbReference type="Pfam" id="PF17662">
    <property type="entry name" value="DUF5524"/>
    <property type="match status" value="1"/>
</dbReference>
<organism evidence="2 3">
    <name type="scientific">Pantherophis guttatus</name>
    <name type="common">Corn snake</name>
    <name type="synonym">Elaphe guttata</name>
    <dbReference type="NCBI Taxonomy" id="94885"/>
    <lineage>
        <taxon>Eukaryota</taxon>
        <taxon>Metazoa</taxon>
        <taxon>Chordata</taxon>
        <taxon>Craniata</taxon>
        <taxon>Vertebrata</taxon>
        <taxon>Euteleostomi</taxon>
        <taxon>Lepidosauria</taxon>
        <taxon>Squamata</taxon>
        <taxon>Bifurcata</taxon>
        <taxon>Unidentata</taxon>
        <taxon>Episquamata</taxon>
        <taxon>Toxicofera</taxon>
        <taxon>Serpentes</taxon>
        <taxon>Colubroidea</taxon>
        <taxon>Colubridae</taxon>
        <taxon>Colubrinae</taxon>
        <taxon>Pantherophis</taxon>
    </lineage>
</organism>
<proteinExistence type="predicted"/>
<dbReference type="PANTHER" id="PTHR31097:SF2">
    <property type="entry name" value="CHROMOSOME 7 OPEN READING FRAME 57"/>
    <property type="match status" value="1"/>
</dbReference>
<dbReference type="PANTHER" id="PTHR31097">
    <property type="entry name" value="SI:DKEY-276J7.1"/>
    <property type="match status" value="1"/>
</dbReference>
<feature type="region of interest" description="Disordered" evidence="1">
    <location>
        <begin position="109"/>
        <end position="150"/>
    </location>
</feature>
<evidence type="ECO:0000256" key="1">
    <source>
        <dbReference type="SAM" id="MobiDB-lite"/>
    </source>
</evidence>
<reference evidence="3" key="1">
    <citation type="submission" date="2025-08" db="UniProtKB">
        <authorList>
            <consortium name="RefSeq"/>
        </authorList>
    </citation>
    <scope>IDENTIFICATION</scope>
    <source>
        <tissue evidence="3">Blood</tissue>
    </source>
</reference>
<dbReference type="GeneID" id="117664950"/>
<sequence>MCYFQCRKQDKERGEESKEGKRGRKKKEKMKLEGKKEDYNESEDWYYHIPLKQSEEQVSSEVAQQPTSQIPGLGDLGDNHNDITFGGRRKWIKDTDSEYVKLAKQGGRPDLLRHFTPTPQKVSLGPYGAPEWYSHHSKQAADDSKSRSPAIPDYMIHEEFKSDQPASYEPKRGPFDFDMKSVWQRDAEDKENKEKREIKLPAITPRYPHRTQQAITSKEFHGGNRLYFPPMPAHKKNEPVNFSKLISSGYGDEWLQQRDQWKKKNNLPNDSLLPPSEYQKKIEKRQKARKHTLSYKRKSKSQSGLEMGAQPKKSLFKLRIFRDIPARINTNRY</sequence>
<gene>
    <name evidence="3" type="primary">CUNH7orf57</name>
</gene>
<dbReference type="RefSeq" id="XP_060547782.1">
    <property type="nucleotide sequence ID" value="XM_060691799.1"/>
</dbReference>
<feature type="compositionally biased region" description="Basic and acidic residues" evidence="1">
    <location>
        <begin position="186"/>
        <end position="199"/>
    </location>
</feature>
<feature type="compositionally biased region" description="Basic residues" evidence="1">
    <location>
        <begin position="282"/>
        <end position="300"/>
    </location>
</feature>
<feature type="region of interest" description="Disordered" evidence="1">
    <location>
        <begin position="1"/>
        <end position="35"/>
    </location>
</feature>
<feature type="region of interest" description="Disordered" evidence="1">
    <location>
        <begin position="186"/>
        <end position="210"/>
    </location>
</feature>
<keyword evidence="2" id="KW-1185">Reference proteome</keyword>
<feature type="region of interest" description="Disordered" evidence="1">
    <location>
        <begin position="56"/>
        <end position="81"/>
    </location>
</feature>
<feature type="compositionally biased region" description="Basic and acidic residues" evidence="1">
    <location>
        <begin position="7"/>
        <end position="20"/>
    </location>
</feature>
<feature type="compositionally biased region" description="Polar residues" evidence="1">
    <location>
        <begin position="56"/>
        <end position="70"/>
    </location>
</feature>